<dbReference type="InterPro" id="IPR036396">
    <property type="entry name" value="Cyt_P450_sf"/>
</dbReference>
<evidence type="ECO:0000313" key="9">
    <source>
        <dbReference type="EMBL" id="MBB4806000.1"/>
    </source>
</evidence>
<dbReference type="GO" id="GO:0020037">
    <property type="term" value="F:heme binding"/>
    <property type="evidence" value="ECO:0007669"/>
    <property type="project" value="InterPro"/>
</dbReference>
<dbReference type="Gene3D" id="1.10.630.10">
    <property type="entry name" value="Cytochrome P450"/>
    <property type="match status" value="1"/>
</dbReference>
<dbReference type="PRINTS" id="PR00385">
    <property type="entry name" value="P450"/>
</dbReference>
<keyword evidence="3 7" id="KW-0479">Metal-binding</keyword>
<dbReference type="SUPFAM" id="SSF48264">
    <property type="entry name" value="Cytochrome P450"/>
    <property type="match status" value="1"/>
</dbReference>
<dbReference type="PANTHER" id="PTHR24291">
    <property type="entry name" value="CYTOCHROME P450 FAMILY 4"/>
    <property type="match status" value="1"/>
</dbReference>
<dbReference type="AlphaFoldDB" id="A0A840KEP5"/>
<evidence type="ECO:0000256" key="1">
    <source>
        <dbReference type="ARBA" id="ARBA00010617"/>
    </source>
</evidence>
<keyword evidence="10" id="KW-1185">Reference proteome</keyword>
<dbReference type="GO" id="GO:0004497">
    <property type="term" value="F:monooxygenase activity"/>
    <property type="evidence" value="ECO:0007669"/>
    <property type="project" value="UniProtKB-KW"/>
</dbReference>
<sequence length="444" mass="52103">MASAFNYPPEIKGKRKLYSLLKGVNHPLEVFSRNHEFAGDNFYINATLTHKKFIFSQDKEFVEYILKQNHKNYYKSEIQSVTLRKYLGKGLLTNNGKDWLRQRRLIQPGFSKVKIMNLVSIMQDEIDRSFKLFETRSETDLYVFFHKLTFNIVAKTLFSSDIDEEMTDELSRIITDVQEVSTKEVRLPFYAKFLALFGVIRKAVMKSKKARQIIQSILDKRRASSEEKNDLLDMLIQTRYEDTQQPMMDEQLVDEMLILFIAGHETTANALSFIFYEISRNPEAEKKLNKEILDEGESVFTAESLMKRSYTLNIIKEAMRLHSPAWAIDREALEDDSFKEYSWPKGTQIILYISGLHRNIKYWENADAFIPERFDDENSKNFPYYPFGAGPRLCIGEHFALMEMALVVRRFYRDFSFQSYQNQLKKKVLVTLRPVSVKGKIISK</sequence>
<protein>
    <submittedName>
        <fullName evidence="9">Cytochrome P450</fullName>
    </submittedName>
</protein>
<dbReference type="InterPro" id="IPR050196">
    <property type="entry name" value="Cytochrome_P450_Monoox"/>
</dbReference>
<dbReference type="RefSeq" id="WP_184186189.1">
    <property type="nucleotide sequence ID" value="NZ_JACHLE010000001.1"/>
</dbReference>
<dbReference type="Proteomes" id="UP000592180">
    <property type="component" value="Unassembled WGS sequence"/>
</dbReference>
<evidence type="ECO:0000256" key="5">
    <source>
        <dbReference type="ARBA" id="ARBA00023004"/>
    </source>
</evidence>
<keyword evidence="5 7" id="KW-0408">Iron</keyword>
<dbReference type="PRINTS" id="PR00463">
    <property type="entry name" value="EP450I"/>
</dbReference>
<keyword evidence="2 7" id="KW-0349">Heme</keyword>
<dbReference type="PANTHER" id="PTHR24291:SF50">
    <property type="entry name" value="BIFUNCTIONAL ALBAFLAVENONE MONOOXYGENASE_TERPENE SYNTHASE"/>
    <property type="match status" value="1"/>
</dbReference>
<evidence type="ECO:0000256" key="6">
    <source>
        <dbReference type="ARBA" id="ARBA00023033"/>
    </source>
</evidence>
<dbReference type="InterPro" id="IPR001128">
    <property type="entry name" value="Cyt_P450"/>
</dbReference>
<dbReference type="Pfam" id="PF00067">
    <property type="entry name" value="p450"/>
    <property type="match status" value="1"/>
</dbReference>
<proteinExistence type="inferred from homology"/>
<evidence type="ECO:0000256" key="3">
    <source>
        <dbReference type="ARBA" id="ARBA00022723"/>
    </source>
</evidence>
<name>A0A840KEP5_9FLAO</name>
<evidence type="ECO:0000313" key="10">
    <source>
        <dbReference type="Proteomes" id="UP000592180"/>
    </source>
</evidence>
<keyword evidence="6 8" id="KW-0503">Monooxygenase</keyword>
<reference evidence="9 10" key="1">
    <citation type="submission" date="2020-08" db="EMBL/GenBank/DDBJ databases">
        <title>Functional genomics of gut bacteria from endangered species of beetles.</title>
        <authorList>
            <person name="Carlos-Shanley C."/>
        </authorList>
    </citation>
    <scope>NUCLEOTIDE SEQUENCE [LARGE SCALE GENOMIC DNA]</scope>
    <source>
        <strain evidence="9 10">S00151</strain>
    </source>
</reference>
<dbReference type="GO" id="GO:0016705">
    <property type="term" value="F:oxidoreductase activity, acting on paired donors, with incorporation or reduction of molecular oxygen"/>
    <property type="evidence" value="ECO:0007669"/>
    <property type="project" value="InterPro"/>
</dbReference>
<comment type="similarity">
    <text evidence="1 8">Belongs to the cytochrome P450 family.</text>
</comment>
<dbReference type="InterPro" id="IPR017972">
    <property type="entry name" value="Cyt_P450_CS"/>
</dbReference>
<dbReference type="EMBL" id="JACHLE010000001">
    <property type="protein sequence ID" value="MBB4806000.1"/>
    <property type="molecule type" value="Genomic_DNA"/>
</dbReference>
<organism evidence="9 10">
    <name type="scientific">Chryseobacterium defluvii</name>
    <dbReference type="NCBI Taxonomy" id="160396"/>
    <lineage>
        <taxon>Bacteria</taxon>
        <taxon>Pseudomonadati</taxon>
        <taxon>Bacteroidota</taxon>
        <taxon>Flavobacteriia</taxon>
        <taxon>Flavobacteriales</taxon>
        <taxon>Weeksellaceae</taxon>
        <taxon>Chryseobacterium group</taxon>
        <taxon>Chryseobacterium</taxon>
    </lineage>
</organism>
<feature type="binding site" description="axial binding residue" evidence="7">
    <location>
        <position position="394"/>
    </location>
    <ligand>
        <name>heme</name>
        <dbReference type="ChEBI" id="CHEBI:30413"/>
    </ligand>
    <ligandPart>
        <name>Fe</name>
        <dbReference type="ChEBI" id="CHEBI:18248"/>
    </ligandPart>
</feature>
<evidence type="ECO:0000256" key="4">
    <source>
        <dbReference type="ARBA" id="ARBA00023002"/>
    </source>
</evidence>
<dbReference type="PROSITE" id="PS00086">
    <property type="entry name" value="CYTOCHROME_P450"/>
    <property type="match status" value="1"/>
</dbReference>
<gene>
    <name evidence="9" type="ORF">HNP38_001272</name>
</gene>
<evidence type="ECO:0000256" key="8">
    <source>
        <dbReference type="RuleBase" id="RU000461"/>
    </source>
</evidence>
<dbReference type="GO" id="GO:0005506">
    <property type="term" value="F:iron ion binding"/>
    <property type="evidence" value="ECO:0007669"/>
    <property type="project" value="InterPro"/>
</dbReference>
<dbReference type="InterPro" id="IPR002401">
    <property type="entry name" value="Cyt_P450_E_grp-I"/>
</dbReference>
<evidence type="ECO:0000256" key="7">
    <source>
        <dbReference type="PIRSR" id="PIRSR602401-1"/>
    </source>
</evidence>
<comment type="caution">
    <text evidence="9">The sequence shown here is derived from an EMBL/GenBank/DDBJ whole genome shotgun (WGS) entry which is preliminary data.</text>
</comment>
<keyword evidence="4 8" id="KW-0560">Oxidoreductase</keyword>
<evidence type="ECO:0000256" key="2">
    <source>
        <dbReference type="ARBA" id="ARBA00022617"/>
    </source>
</evidence>
<comment type="cofactor">
    <cofactor evidence="7">
        <name>heme</name>
        <dbReference type="ChEBI" id="CHEBI:30413"/>
    </cofactor>
</comment>
<accession>A0A840KEP5</accession>